<dbReference type="Gene3D" id="1.10.10.1320">
    <property type="entry name" value="Anti-sigma factor, zinc-finger domain"/>
    <property type="match status" value="1"/>
</dbReference>
<evidence type="ECO:0000256" key="2">
    <source>
        <dbReference type="ARBA" id="ARBA00024438"/>
    </source>
</evidence>
<dbReference type="InterPro" id="IPR015943">
    <property type="entry name" value="WD40/YVTN_repeat-like_dom_sf"/>
</dbReference>
<feature type="transmembrane region" description="Helical" evidence="4">
    <location>
        <begin position="107"/>
        <end position="126"/>
    </location>
</feature>
<accession>A0A398CSF1</accession>
<keyword evidence="4" id="KW-0472">Membrane</keyword>
<dbReference type="InterPro" id="IPR027383">
    <property type="entry name" value="Znf_put"/>
</dbReference>
<protein>
    <recommendedName>
        <fullName evidence="2">Anti-sigma-W factor RsiW</fullName>
    </recommendedName>
</protein>
<keyword evidence="4" id="KW-0812">Transmembrane</keyword>
<gene>
    <name evidence="6" type="ORF">D3H35_05965</name>
</gene>
<dbReference type="RefSeq" id="WP_119148214.1">
    <property type="nucleotide sequence ID" value="NZ_JBHSOV010000042.1"/>
</dbReference>
<sequence length="331" mass="34915">MICQEVMELMQRYVDDDLNEQETSRMMSHVEECPDCAAMLERLRRLSDGLMQLPKVTPPFSLVDAILPQLELQAVGTVRGEDSGSASVTDAPTPLAETRSSRPRRGLFGRIAGVVALGLAIGAMLYNQPFPFGTSGSQNNSEAAMPKESSAQSFKMSDQIGAADDMVAPLTAGAPTPSAEEAPAPLVENGPAPSVGTKHKNEARQGIAETEADKKSFAPESAQPAAGQETDSAGGGQMKEAPSLKSLGSSPGDMGQSPDGKWMTIASADGLLTVIKAEDGSTVFATPVRYGMPTGLSWNADSTQLSYTFADENGKQTNYVYDVTTGKESTR</sequence>
<name>A0A398CSF1_9BACL</name>
<proteinExistence type="inferred from homology"/>
<comment type="caution">
    <text evidence="6">The sequence shown here is derived from an EMBL/GenBank/DDBJ whole genome shotgun (WGS) entry which is preliminary data.</text>
</comment>
<evidence type="ECO:0000256" key="4">
    <source>
        <dbReference type="SAM" id="Phobius"/>
    </source>
</evidence>
<reference evidence="6 7" key="1">
    <citation type="submission" date="2018-09" db="EMBL/GenBank/DDBJ databases">
        <title>Cohnella cavernae sp. nov., isolated from a karst cave.</title>
        <authorList>
            <person name="Zhu H."/>
        </authorList>
    </citation>
    <scope>NUCLEOTIDE SEQUENCE [LARGE SCALE GENOMIC DNA]</scope>
    <source>
        <strain evidence="6 7">K2E09-144</strain>
    </source>
</reference>
<dbReference type="SUPFAM" id="SSF50969">
    <property type="entry name" value="YVTN repeat-like/Quinoprotein amine dehydrogenase"/>
    <property type="match status" value="1"/>
</dbReference>
<comment type="similarity">
    <text evidence="1">Belongs to the zinc-associated anti-sigma factor (ZAS) superfamily. Anti-sigma-W factor family.</text>
</comment>
<dbReference type="Pfam" id="PF13490">
    <property type="entry name" value="zf-HC2"/>
    <property type="match status" value="1"/>
</dbReference>
<evidence type="ECO:0000313" key="7">
    <source>
        <dbReference type="Proteomes" id="UP000266340"/>
    </source>
</evidence>
<feature type="region of interest" description="Disordered" evidence="3">
    <location>
        <begin position="169"/>
        <end position="262"/>
    </location>
</feature>
<dbReference type="Proteomes" id="UP000266340">
    <property type="component" value="Unassembled WGS sequence"/>
</dbReference>
<feature type="region of interest" description="Disordered" evidence="3">
    <location>
        <begin position="78"/>
        <end position="101"/>
    </location>
</feature>
<dbReference type="InterPro" id="IPR011044">
    <property type="entry name" value="Quino_amine_DH_bsu"/>
</dbReference>
<organism evidence="6 7">
    <name type="scientific">Cohnella faecalis</name>
    <dbReference type="NCBI Taxonomy" id="2315694"/>
    <lineage>
        <taxon>Bacteria</taxon>
        <taxon>Bacillati</taxon>
        <taxon>Bacillota</taxon>
        <taxon>Bacilli</taxon>
        <taxon>Bacillales</taxon>
        <taxon>Paenibacillaceae</taxon>
        <taxon>Cohnella</taxon>
    </lineage>
</organism>
<dbReference type="AlphaFoldDB" id="A0A398CSF1"/>
<dbReference type="Gene3D" id="2.130.10.10">
    <property type="entry name" value="YVTN repeat-like/Quinoprotein amine dehydrogenase"/>
    <property type="match status" value="1"/>
</dbReference>
<evidence type="ECO:0000256" key="1">
    <source>
        <dbReference type="ARBA" id="ARBA00024353"/>
    </source>
</evidence>
<keyword evidence="4" id="KW-1133">Transmembrane helix</keyword>
<keyword evidence="7" id="KW-1185">Reference proteome</keyword>
<feature type="domain" description="Putative zinc-finger" evidence="5">
    <location>
        <begin position="3"/>
        <end position="37"/>
    </location>
</feature>
<dbReference type="EMBL" id="QXJM01000027">
    <property type="protein sequence ID" value="RIE04169.1"/>
    <property type="molecule type" value="Genomic_DNA"/>
</dbReference>
<dbReference type="InterPro" id="IPR041916">
    <property type="entry name" value="Anti_sigma_zinc_sf"/>
</dbReference>
<evidence type="ECO:0000256" key="3">
    <source>
        <dbReference type="SAM" id="MobiDB-lite"/>
    </source>
</evidence>
<evidence type="ECO:0000313" key="6">
    <source>
        <dbReference type="EMBL" id="RIE04169.1"/>
    </source>
</evidence>
<feature type="compositionally biased region" description="Low complexity" evidence="3">
    <location>
        <begin position="171"/>
        <end position="185"/>
    </location>
</feature>
<evidence type="ECO:0000259" key="5">
    <source>
        <dbReference type="Pfam" id="PF13490"/>
    </source>
</evidence>